<evidence type="ECO:0000256" key="1">
    <source>
        <dbReference type="SAM" id="Phobius"/>
    </source>
</evidence>
<feature type="transmembrane region" description="Helical" evidence="1">
    <location>
        <begin position="90"/>
        <end position="114"/>
    </location>
</feature>
<keyword evidence="1" id="KW-1133">Transmembrane helix</keyword>
<evidence type="ECO:0000313" key="2">
    <source>
        <dbReference type="EMBL" id="EWM53289.1"/>
    </source>
</evidence>
<keyword evidence="3" id="KW-1185">Reference proteome</keyword>
<comment type="caution">
    <text evidence="2">The sequence shown here is derived from an EMBL/GenBank/DDBJ whole genome shotgun (WGS) entry which is preliminary data.</text>
</comment>
<protein>
    <submittedName>
        <fullName evidence="2">Uncharacterized protein</fullName>
    </submittedName>
</protein>
<reference evidence="2 3" key="1">
    <citation type="journal article" date="2014" name="PLoS ONE">
        <title>Rumen cellulosomics: divergent fiber-degrading strategies revealed by comparative genome-wide analysis of six ruminococcal strains.</title>
        <authorList>
            <person name="Dassa B."/>
            <person name="Borovok I."/>
            <person name="Ruimy-Israeli V."/>
            <person name="Lamed R."/>
            <person name="Flint H.J."/>
            <person name="Duncan S.H."/>
            <person name="Henrissat B."/>
            <person name="Coutinho P."/>
            <person name="Morrison M."/>
            <person name="Mosoni P."/>
            <person name="Yeoman C.J."/>
            <person name="White B.A."/>
            <person name="Bayer E.A."/>
        </authorList>
    </citation>
    <scope>NUCLEOTIDE SEQUENCE [LARGE SCALE GENOMIC DNA]</scope>
    <source>
        <strain evidence="2 3">007c</strain>
    </source>
</reference>
<organism evidence="2 3">
    <name type="scientific">Ruminococcus flavefaciens 007c</name>
    <dbReference type="NCBI Taxonomy" id="1341157"/>
    <lineage>
        <taxon>Bacteria</taxon>
        <taxon>Bacillati</taxon>
        <taxon>Bacillota</taxon>
        <taxon>Clostridia</taxon>
        <taxon>Eubacteriales</taxon>
        <taxon>Oscillospiraceae</taxon>
        <taxon>Ruminococcus</taxon>
    </lineage>
</organism>
<keyword evidence="1" id="KW-0812">Transmembrane</keyword>
<feature type="transmembrane region" description="Helical" evidence="1">
    <location>
        <begin position="21"/>
        <end position="37"/>
    </location>
</feature>
<dbReference type="EMBL" id="ATAX01000026">
    <property type="protein sequence ID" value="EWM53289.1"/>
    <property type="molecule type" value="Genomic_DNA"/>
</dbReference>
<gene>
    <name evidence="2" type="ORF">RF007C_09965</name>
</gene>
<dbReference type="AlphaFoldDB" id="W7UPA1"/>
<proteinExistence type="predicted"/>
<evidence type="ECO:0000313" key="3">
    <source>
        <dbReference type="Proteomes" id="UP000019365"/>
    </source>
</evidence>
<dbReference type="Proteomes" id="UP000019365">
    <property type="component" value="Unassembled WGS sequence"/>
</dbReference>
<feature type="transmembrane region" description="Helical" evidence="1">
    <location>
        <begin position="120"/>
        <end position="141"/>
    </location>
</feature>
<dbReference type="PATRIC" id="fig|1341157.4.peg.2058"/>
<dbReference type="RefSeq" id="WP_242836298.1">
    <property type="nucleotide sequence ID" value="NZ_ATAX01000026.1"/>
</dbReference>
<feature type="transmembrane region" description="Helical" evidence="1">
    <location>
        <begin position="43"/>
        <end position="64"/>
    </location>
</feature>
<sequence length="150" mass="16308">MADNKDKKHDMELHSYHKFAAAGYLMAAFTFLGMAMINKKNFVPLLVFLIAAAVIEVILMVRFFGRIKGSSIQQADELAHQILYKAGRMAAGALIVIGGVIELVFACTNGSFIIDSSNAAVLFFGVCLLAAGLRSLFFVLLDRTDAGEEE</sequence>
<name>W7UPA1_RUMFL</name>
<keyword evidence="1" id="KW-0472">Membrane</keyword>
<accession>W7UPA1</accession>